<evidence type="ECO:0000256" key="15">
    <source>
        <dbReference type="SAM" id="Phobius"/>
    </source>
</evidence>
<keyword evidence="10" id="KW-0675">Receptor</keyword>
<keyword evidence="7 15" id="KW-1133">Transmembrane helix</keyword>
<dbReference type="PANTHER" id="PTHR11920:SF494">
    <property type="entry name" value="ATRIAL NATRIURETIC PEPTIDE RECEPTOR 2"/>
    <property type="match status" value="1"/>
</dbReference>
<evidence type="ECO:0000256" key="5">
    <source>
        <dbReference type="ARBA" id="ARBA00022729"/>
    </source>
</evidence>
<name>A0A914HJX9_GLORO</name>
<proteinExistence type="predicted"/>
<dbReference type="SUPFAM" id="SSF56112">
    <property type="entry name" value="Protein kinase-like (PK-like)"/>
    <property type="match status" value="1"/>
</dbReference>
<accession>A0A914HJX9</accession>
<evidence type="ECO:0000256" key="11">
    <source>
        <dbReference type="ARBA" id="ARBA00023180"/>
    </source>
</evidence>
<dbReference type="GO" id="GO:0005524">
    <property type="term" value="F:ATP binding"/>
    <property type="evidence" value="ECO:0007669"/>
    <property type="project" value="InterPro"/>
</dbReference>
<evidence type="ECO:0000313" key="18">
    <source>
        <dbReference type="WBParaSite" id="Gr19_v10_g2007.t1"/>
    </source>
</evidence>
<dbReference type="Proteomes" id="UP000887572">
    <property type="component" value="Unplaced"/>
</dbReference>
<sequence>MTNFHWVDGKSPRDSPVCGWDHSKCPEGYPAHTYILAGLGIVVVSLFIAFILIYRHYRAAPELAKMTWKIKWEELDGEDCRREKKKKRQQNSSAAKLARSDAIEQSEALLRCNSRMSVGSDKIKWEELDGEDCRREKKKKKRQQNSSAAKLARSDAIEQSEALLRCNSRMSVGSDKRSSSSGATRKISTMIDRKFSMFTRHVDTGISAMEMQKNQIFIQTAMYKGTMVAIKMLNLDLKKYQKLELPRSLLVQLKEMKDLQHEHITRFYGACVDAPNYCIVTEYCQKGSLEDILENETFKLDKLMKYSLLQDLVKGMHYLHRTSVTHGRLKSSNCVVDSRFVLKVTDFGLAELHAMEEPEELGTYSYYKKKLWTAPELLRNPNAPIQGTQKGDVYSFALILHEMLYRKGAFYRGDEESPTPQEILQQLQMITPMDAQLYRPVIPDFSPVDDTPETVKKLLDLMMACWGDIPHLRPDFSTIRKVVHTLNKENETSNFVDNLLKRMEQYATNLEGLVEKRTQENLGEKKRMCPWQVADGPLTFLINKIKKRKVPNSVVDYEMNKKHVYPNFSTPKGLWKAKLDQHNHQRGHLTARLTCPRFKSWRT</sequence>
<organism evidence="17 18">
    <name type="scientific">Globodera rostochiensis</name>
    <name type="common">Golden nematode worm</name>
    <name type="synonym">Heterodera rostochiensis</name>
    <dbReference type="NCBI Taxonomy" id="31243"/>
    <lineage>
        <taxon>Eukaryota</taxon>
        <taxon>Metazoa</taxon>
        <taxon>Ecdysozoa</taxon>
        <taxon>Nematoda</taxon>
        <taxon>Chromadorea</taxon>
        <taxon>Rhabditida</taxon>
        <taxon>Tylenchina</taxon>
        <taxon>Tylenchomorpha</taxon>
        <taxon>Tylenchoidea</taxon>
        <taxon>Heteroderidae</taxon>
        <taxon>Heteroderinae</taxon>
        <taxon>Globodera</taxon>
    </lineage>
</organism>
<feature type="region of interest" description="Disordered" evidence="14">
    <location>
        <begin position="132"/>
        <end position="154"/>
    </location>
</feature>
<evidence type="ECO:0000256" key="6">
    <source>
        <dbReference type="ARBA" id="ARBA00022741"/>
    </source>
</evidence>
<dbReference type="GO" id="GO:0004672">
    <property type="term" value="F:protein kinase activity"/>
    <property type="evidence" value="ECO:0007669"/>
    <property type="project" value="InterPro"/>
</dbReference>
<dbReference type="AlphaFoldDB" id="A0A914HJX9"/>
<dbReference type="GO" id="GO:0004016">
    <property type="term" value="F:adenylate cyclase activity"/>
    <property type="evidence" value="ECO:0007669"/>
    <property type="project" value="TreeGrafter"/>
</dbReference>
<dbReference type="GO" id="GO:0001653">
    <property type="term" value="F:peptide receptor activity"/>
    <property type="evidence" value="ECO:0007669"/>
    <property type="project" value="TreeGrafter"/>
</dbReference>
<dbReference type="GO" id="GO:0005525">
    <property type="term" value="F:GTP binding"/>
    <property type="evidence" value="ECO:0007669"/>
    <property type="project" value="UniProtKB-KW"/>
</dbReference>
<dbReference type="PROSITE" id="PS50011">
    <property type="entry name" value="PROTEIN_KINASE_DOM"/>
    <property type="match status" value="1"/>
</dbReference>
<evidence type="ECO:0000256" key="1">
    <source>
        <dbReference type="ARBA" id="ARBA00001436"/>
    </source>
</evidence>
<evidence type="ECO:0000256" key="2">
    <source>
        <dbReference type="ARBA" id="ARBA00004479"/>
    </source>
</evidence>
<evidence type="ECO:0000256" key="4">
    <source>
        <dbReference type="ARBA" id="ARBA00022692"/>
    </source>
</evidence>
<evidence type="ECO:0000256" key="14">
    <source>
        <dbReference type="SAM" id="MobiDB-lite"/>
    </source>
</evidence>
<keyword evidence="8" id="KW-0342">GTP-binding</keyword>
<evidence type="ECO:0000256" key="13">
    <source>
        <dbReference type="ARBA" id="ARBA00023293"/>
    </source>
</evidence>
<keyword evidence="6" id="KW-0547">Nucleotide-binding</keyword>
<evidence type="ECO:0000256" key="10">
    <source>
        <dbReference type="ARBA" id="ARBA00023170"/>
    </source>
</evidence>
<dbReference type="WBParaSite" id="Gr19_v10_g2007.t1">
    <property type="protein sequence ID" value="Gr19_v10_g2007.t1"/>
    <property type="gene ID" value="Gr19_v10_g2007"/>
</dbReference>
<dbReference type="Gene3D" id="1.10.510.10">
    <property type="entry name" value="Transferase(Phosphotransferase) domain 1"/>
    <property type="match status" value="1"/>
</dbReference>
<evidence type="ECO:0000259" key="16">
    <source>
        <dbReference type="PROSITE" id="PS50011"/>
    </source>
</evidence>
<protein>
    <recommendedName>
        <fullName evidence="3">guanylate cyclase</fullName>
        <ecNumber evidence="3">4.6.1.2</ecNumber>
    </recommendedName>
</protein>
<evidence type="ECO:0000256" key="8">
    <source>
        <dbReference type="ARBA" id="ARBA00023134"/>
    </source>
</evidence>
<evidence type="ECO:0000256" key="12">
    <source>
        <dbReference type="ARBA" id="ARBA00023239"/>
    </source>
</evidence>
<keyword evidence="4 15" id="KW-0812">Transmembrane</keyword>
<keyword evidence="9 15" id="KW-0472">Membrane</keyword>
<keyword evidence="12" id="KW-0456">Lyase</keyword>
<dbReference type="InterPro" id="IPR050401">
    <property type="entry name" value="Cyclic_nucleotide_synthase"/>
</dbReference>
<feature type="transmembrane region" description="Helical" evidence="15">
    <location>
        <begin position="34"/>
        <end position="54"/>
    </location>
</feature>
<dbReference type="InterPro" id="IPR001245">
    <property type="entry name" value="Ser-Thr/Tyr_kinase_cat_dom"/>
</dbReference>
<evidence type="ECO:0000256" key="7">
    <source>
        <dbReference type="ARBA" id="ARBA00022989"/>
    </source>
</evidence>
<keyword evidence="11" id="KW-0325">Glycoprotein</keyword>
<dbReference type="FunFam" id="1.10.510.10:FF:000420">
    <property type="entry name" value="Guanylate cyclase"/>
    <property type="match status" value="1"/>
</dbReference>
<comment type="catalytic activity">
    <reaction evidence="1">
        <text>GTP = 3',5'-cyclic GMP + diphosphate</text>
        <dbReference type="Rhea" id="RHEA:13665"/>
        <dbReference type="ChEBI" id="CHEBI:33019"/>
        <dbReference type="ChEBI" id="CHEBI:37565"/>
        <dbReference type="ChEBI" id="CHEBI:57746"/>
        <dbReference type="EC" id="4.6.1.2"/>
    </reaction>
</comment>
<keyword evidence="13" id="KW-0141">cGMP biosynthesis</keyword>
<comment type="subcellular location">
    <subcellularLocation>
        <location evidence="2">Membrane</location>
        <topology evidence="2">Single-pass type I membrane protein</topology>
    </subcellularLocation>
</comment>
<evidence type="ECO:0000256" key="3">
    <source>
        <dbReference type="ARBA" id="ARBA00012202"/>
    </source>
</evidence>
<keyword evidence="5" id="KW-0732">Signal</keyword>
<reference evidence="18" key="1">
    <citation type="submission" date="2022-11" db="UniProtKB">
        <authorList>
            <consortium name="WormBaseParasite"/>
        </authorList>
    </citation>
    <scope>IDENTIFICATION</scope>
</reference>
<dbReference type="InterPro" id="IPR000719">
    <property type="entry name" value="Prot_kinase_dom"/>
</dbReference>
<feature type="region of interest" description="Disordered" evidence="14">
    <location>
        <begin position="80"/>
        <end position="99"/>
    </location>
</feature>
<dbReference type="InterPro" id="IPR011009">
    <property type="entry name" value="Kinase-like_dom_sf"/>
</dbReference>
<evidence type="ECO:0000256" key="9">
    <source>
        <dbReference type="ARBA" id="ARBA00023136"/>
    </source>
</evidence>
<evidence type="ECO:0000313" key="17">
    <source>
        <dbReference type="Proteomes" id="UP000887572"/>
    </source>
</evidence>
<feature type="domain" description="Protein kinase" evidence="16">
    <location>
        <begin position="196"/>
        <end position="487"/>
    </location>
</feature>
<dbReference type="EC" id="4.6.1.2" evidence="3"/>
<dbReference type="GO" id="GO:0005886">
    <property type="term" value="C:plasma membrane"/>
    <property type="evidence" value="ECO:0007669"/>
    <property type="project" value="TreeGrafter"/>
</dbReference>
<dbReference type="Pfam" id="PF07714">
    <property type="entry name" value="PK_Tyr_Ser-Thr"/>
    <property type="match status" value="1"/>
</dbReference>
<dbReference type="GO" id="GO:0004383">
    <property type="term" value="F:guanylate cyclase activity"/>
    <property type="evidence" value="ECO:0007669"/>
    <property type="project" value="UniProtKB-EC"/>
</dbReference>
<dbReference type="GO" id="GO:0007168">
    <property type="term" value="P:receptor guanylyl cyclase signaling pathway"/>
    <property type="evidence" value="ECO:0007669"/>
    <property type="project" value="TreeGrafter"/>
</dbReference>
<dbReference type="PANTHER" id="PTHR11920">
    <property type="entry name" value="GUANYLYL CYCLASE"/>
    <property type="match status" value="1"/>
</dbReference>
<keyword evidence="17" id="KW-1185">Reference proteome</keyword>